<dbReference type="InterPro" id="IPR052103">
    <property type="entry name" value="Dual_spec_Phospatases"/>
</dbReference>
<evidence type="ECO:0000256" key="1">
    <source>
        <dbReference type="ARBA" id="ARBA00008601"/>
    </source>
</evidence>
<dbReference type="Proteomes" id="UP000285430">
    <property type="component" value="Unassembled WGS sequence"/>
</dbReference>
<dbReference type="PROSITE" id="PS50054">
    <property type="entry name" value="TYR_PHOSPHATASE_DUAL"/>
    <property type="match status" value="1"/>
</dbReference>
<reference evidence="8 9" key="1">
    <citation type="submission" date="2018-08" db="EMBL/GenBank/DDBJ databases">
        <title>Aphanomyces genome sequencing and annotation.</title>
        <authorList>
            <person name="Minardi D."/>
            <person name="Oidtmann B."/>
            <person name="Van Der Giezen M."/>
            <person name="Studholme D.J."/>
        </authorList>
    </citation>
    <scope>NUCLEOTIDE SEQUENCE [LARGE SCALE GENOMIC DNA]</scope>
    <source>
        <strain evidence="7 8">Da</strain>
        <strain evidence="6 9">Sv</strain>
    </source>
</reference>
<dbReference type="PROSITE" id="PS50056">
    <property type="entry name" value="TYR_PHOSPHATASE_2"/>
    <property type="match status" value="1"/>
</dbReference>
<dbReference type="AlphaFoldDB" id="A0A418EUJ8"/>
<accession>A0A418EUJ8</accession>
<evidence type="ECO:0000313" key="6">
    <source>
        <dbReference type="EMBL" id="RHY91157.1"/>
    </source>
</evidence>
<feature type="domain" description="Tyrosine specific protein phosphatases" evidence="5">
    <location>
        <begin position="89"/>
        <end position="147"/>
    </location>
</feature>
<dbReference type="InterPro" id="IPR000387">
    <property type="entry name" value="Tyr_Pase_dom"/>
</dbReference>
<dbReference type="CDD" id="cd14498">
    <property type="entry name" value="DSP"/>
    <property type="match status" value="1"/>
</dbReference>
<dbReference type="InterPro" id="IPR029021">
    <property type="entry name" value="Prot-tyrosine_phosphatase-like"/>
</dbReference>
<comment type="caution">
    <text evidence="7">The sequence shown here is derived from an EMBL/GenBank/DDBJ whole genome shotgun (WGS) entry which is preliminary data.</text>
</comment>
<keyword evidence="3" id="KW-0904">Protein phosphatase</keyword>
<evidence type="ECO:0000313" key="9">
    <source>
        <dbReference type="Proteomes" id="UP000285712"/>
    </source>
</evidence>
<dbReference type="InterPro" id="IPR020422">
    <property type="entry name" value="TYR_PHOSPHATASE_DUAL_dom"/>
</dbReference>
<evidence type="ECO:0000256" key="2">
    <source>
        <dbReference type="ARBA" id="ARBA00022801"/>
    </source>
</evidence>
<gene>
    <name evidence="6" type="ORF">DYB35_005156</name>
    <name evidence="7" type="ORF">DYB37_007009</name>
</gene>
<evidence type="ECO:0008006" key="10">
    <source>
        <dbReference type="Google" id="ProtNLM"/>
    </source>
</evidence>
<keyword evidence="2" id="KW-0378">Hydrolase</keyword>
<proteinExistence type="inferred from homology"/>
<comment type="similarity">
    <text evidence="1">Belongs to the protein-tyrosine phosphatase family. Non-receptor class dual specificity subfamily.</text>
</comment>
<name>A0A418EUJ8_APHAT</name>
<dbReference type="Pfam" id="PF00782">
    <property type="entry name" value="DSPc"/>
    <property type="match status" value="1"/>
</dbReference>
<dbReference type="EMBL" id="QUTH01003466">
    <property type="protein sequence ID" value="RHZ19200.1"/>
    <property type="molecule type" value="Genomic_DNA"/>
</dbReference>
<dbReference type="PANTHER" id="PTHR45961">
    <property type="entry name" value="IP21249P"/>
    <property type="match status" value="1"/>
</dbReference>
<evidence type="ECO:0000313" key="8">
    <source>
        <dbReference type="Proteomes" id="UP000285430"/>
    </source>
</evidence>
<dbReference type="PANTHER" id="PTHR45961:SF6">
    <property type="entry name" value="IP21249P"/>
    <property type="match status" value="1"/>
</dbReference>
<dbReference type="InterPro" id="IPR000340">
    <property type="entry name" value="Dual-sp_phosphatase_cat-dom"/>
</dbReference>
<dbReference type="SMART" id="SM00195">
    <property type="entry name" value="DSPc"/>
    <property type="match status" value="1"/>
</dbReference>
<evidence type="ECO:0000259" key="5">
    <source>
        <dbReference type="PROSITE" id="PS50056"/>
    </source>
</evidence>
<dbReference type="GO" id="GO:0004721">
    <property type="term" value="F:phosphoprotein phosphatase activity"/>
    <property type="evidence" value="ECO:0007669"/>
    <property type="project" value="UniProtKB-KW"/>
</dbReference>
<sequence length="210" mass="23730">MPLQAAKKLLRLDEAVGSFAVQHDITKVLDGLYVGGRGIADDLLAMQSLAITHVVNCTQDIPCYYDDSLEYLRVPLTDDPDTAIEAHFEIVVKFIRMYNDAREMGQTCLVHCSRGMSRSATFVLVYLVERHDMSVLEALQYTRALRPVISPNVGFMGKLLDLEQRLHQRCSVDLHKYRKDRYAAIEDLVVPSPANDVDEAAIYLNHVARH</sequence>
<dbReference type="EMBL" id="QUTG01003550">
    <property type="protein sequence ID" value="RHY91157.1"/>
    <property type="molecule type" value="Genomic_DNA"/>
</dbReference>
<dbReference type="PROSITE" id="PS00383">
    <property type="entry name" value="TYR_PHOSPHATASE_1"/>
    <property type="match status" value="1"/>
</dbReference>
<organism evidence="7 8">
    <name type="scientific">Aphanomyces astaci</name>
    <name type="common">Crayfish plague agent</name>
    <dbReference type="NCBI Taxonomy" id="112090"/>
    <lineage>
        <taxon>Eukaryota</taxon>
        <taxon>Sar</taxon>
        <taxon>Stramenopiles</taxon>
        <taxon>Oomycota</taxon>
        <taxon>Saprolegniomycetes</taxon>
        <taxon>Saprolegniales</taxon>
        <taxon>Verrucalvaceae</taxon>
        <taxon>Aphanomyces</taxon>
    </lineage>
</organism>
<protein>
    <recommendedName>
        <fullName evidence="10">Dual specificity protein phosphatase</fullName>
    </recommendedName>
</protein>
<dbReference type="Proteomes" id="UP000285712">
    <property type="component" value="Unassembled WGS sequence"/>
</dbReference>
<dbReference type="VEuPathDB" id="FungiDB:H257_14402"/>
<dbReference type="PRINTS" id="PR01908">
    <property type="entry name" value="ADSPHPHTASE"/>
</dbReference>
<dbReference type="SUPFAM" id="SSF52799">
    <property type="entry name" value="(Phosphotyrosine protein) phosphatases II"/>
    <property type="match status" value="1"/>
</dbReference>
<dbReference type="InterPro" id="IPR016130">
    <property type="entry name" value="Tyr_Pase_AS"/>
</dbReference>
<evidence type="ECO:0000256" key="3">
    <source>
        <dbReference type="ARBA" id="ARBA00022912"/>
    </source>
</evidence>
<dbReference type="Gene3D" id="3.90.190.10">
    <property type="entry name" value="Protein tyrosine phosphatase superfamily"/>
    <property type="match status" value="1"/>
</dbReference>
<feature type="domain" description="Tyrosine-protein phosphatase" evidence="4">
    <location>
        <begin position="24"/>
        <end position="168"/>
    </location>
</feature>
<evidence type="ECO:0000313" key="7">
    <source>
        <dbReference type="EMBL" id="RHZ19200.1"/>
    </source>
</evidence>
<evidence type="ECO:0000259" key="4">
    <source>
        <dbReference type="PROSITE" id="PS50054"/>
    </source>
</evidence>